<evidence type="ECO:0000313" key="1">
    <source>
        <dbReference type="EMBL" id="MDR7305633.1"/>
    </source>
</evidence>
<dbReference type="Proteomes" id="UP001268089">
    <property type="component" value="Unassembled WGS sequence"/>
</dbReference>
<proteinExistence type="predicted"/>
<sequence>MKSTQLRIAVAIFGIPRGAKLTFAPFIENIVKQAKAVGEVRLFGHFFTVKQVTNARSGEGGALDQENFNIYRDFNVVTEPPEQCLSEYNVEAFMRYGDYYGDDFKSVRNLIHQLHSLKTVTKNVQLYQPDAVIFARPDLLYHDKIPSWIIRNAATHPDRCFLPHWQWWGGYNDRFSVCGRNAYLHYGTRIENILNYCSRGNRPLHAERLLRETLRLKNVGLRQLDVRASRVRVGDVVKDESFDARGTIGPRRLLPEMVRSHLLARVHL</sequence>
<name>A0ABU1ZJH8_9BURK</name>
<dbReference type="EMBL" id="JAVDXO010000002">
    <property type="protein sequence ID" value="MDR7305633.1"/>
    <property type="molecule type" value="Genomic_DNA"/>
</dbReference>
<accession>A0ABU1ZJH8</accession>
<keyword evidence="2" id="KW-1185">Reference proteome</keyword>
<comment type="caution">
    <text evidence="1">The sequence shown here is derived from an EMBL/GenBank/DDBJ whole genome shotgun (WGS) entry which is preliminary data.</text>
</comment>
<evidence type="ECO:0000313" key="2">
    <source>
        <dbReference type="Proteomes" id="UP001268089"/>
    </source>
</evidence>
<protein>
    <submittedName>
        <fullName evidence="1">Uncharacterized protein</fullName>
    </submittedName>
</protein>
<gene>
    <name evidence="1" type="ORF">J2X15_000911</name>
</gene>
<reference evidence="1 2" key="1">
    <citation type="submission" date="2023-07" db="EMBL/GenBank/DDBJ databases">
        <title>Sorghum-associated microbial communities from plants grown in Nebraska, USA.</title>
        <authorList>
            <person name="Schachtman D."/>
        </authorList>
    </citation>
    <scope>NUCLEOTIDE SEQUENCE [LARGE SCALE GENOMIC DNA]</scope>
    <source>
        <strain evidence="1 2">BE308</strain>
    </source>
</reference>
<organism evidence="1 2">
    <name type="scientific">Rhodoferax saidenbachensis</name>
    <dbReference type="NCBI Taxonomy" id="1484693"/>
    <lineage>
        <taxon>Bacteria</taxon>
        <taxon>Pseudomonadati</taxon>
        <taxon>Pseudomonadota</taxon>
        <taxon>Betaproteobacteria</taxon>
        <taxon>Burkholderiales</taxon>
        <taxon>Comamonadaceae</taxon>
        <taxon>Rhodoferax</taxon>
    </lineage>
</organism>